<feature type="region of interest" description="Disordered" evidence="1">
    <location>
        <begin position="1"/>
        <end position="32"/>
    </location>
</feature>
<comment type="caution">
    <text evidence="2">The sequence shown here is derived from an EMBL/GenBank/DDBJ whole genome shotgun (WGS) entry which is preliminary data.</text>
</comment>
<dbReference type="Proteomes" id="UP000736335">
    <property type="component" value="Unassembled WGS sequence"/>
</dbReference>
<name>A0A9P6HN41_9AGAM</name>
<reference evidence="2" key="1">
    <citation type="journal article" date="2020" name="Nat. Commun.">
        <title>Large-scale genome sequencing of mycorrhizal fungi provides insights into the early evolution of symbiotic traits.</title>
        <authorList>
            <person name="Miyauchi S."/>
            <person name="Kiss E."/>
            <person name="Kuo A."/>
            <person name="Drula E."/>
            <person name="Kohler A."/>
            <person name="Sanchez-Garcia M."/>
            <person name="Morin E."/>
            <person name="Andreopoulos B."/>
            <person name="Barry K.W."/>
            <person name="Bonito G."/>
            <person name="Buee M."/>
            <person name="Carver A."/>
            <person name="Chen C."/>
            <person name="Cichocki N."/>
            <person name="Clum A."/>
            <person name="Culley D."/>
            <person name="Crous P.W."/>
            <person name="Fauchery L."/>
            <person name="Girlanda M."/>
            <person name="Hayes R.D."/>
            <person name="Keri Z."/>
            <person name="LaButti K."/>
            <person name="Lipzen A."/>
            <person name="Lombard V."/>
            <person name="Magnuson J."/>
            <person name="Maillard F."/>
            <person name="Murat C."/>
            <person name="Nolan M."/>
            <person name="Ohm R.A."/>
            <person name="Pangilinan J."/>
            <person name="Pereira M.F."/>
            <person name="Perotto S."/>
            <person name="Peter M."/>
            <person name="Pfister S."/>
            <person name="Riley R."/>
            <person name="Sitrit Y."/>
            <person name="Stielow J.B."/>
            <person name="Szollosi G."/>
            <person name="Zifcakova L."/>
            <person name="Stursova M."/>
            <person name="Spatafora J.W."/>
            <person name="Tedersoo L."/>
            <person name="Vaario L.M."/>
            <person name="Yamada A."/>
            <person name="Yan M."/>
            <person name="Wang P."/>
            <person name="Xu J."/>
            <person name="Bruns T."/>
            <person name="Baldrian P."/>
            <person name="Vilgalys R."/>
            <person name="Dunand C."/>
            <person name="Henrissat B."/>
            <person name="Grigoriev I.V."/>
            <person name="Hibbett D."/>
            <person name="Nagy L.G."/>
            <person name="Martin F.M."/>
        </authorList>
    </citation>
    <scope>NUCLEOTIDE SEQUENCE</scope>
    <source>
        <strain evidence="2">UH-Tt-Lm1</strain>
    </source>
</reference>
<evidence type="ECO:0000256" key="1">
    <source>
        <dbReference type="SAM" id="MobiDB-lite"/>
    </source>
</evidence>
<evidence type="ECO:0000313" key="3">
    <source>
        <dbReference type="Proteomes" id="UP000736335"/>
    </source>
</evidence>
<accession>A0A9P6HN41</accession>
<sequence>MLRGVTDHRKSRVGTDEAGGLIKDYTDATHSHSTRRVQDVLTQFFATDLDWSNLENRMVGDDQEARSLQKLADSGDFSRRCLYKGSEA</sequence>
<organism evidence="2 3">
    <name type="scientific">Thelephora terrestris</name>
    <dbReference type="NCBI Taxonomy" id="56493"/>
    <lineage>
        <taxon>Eukaryota</taxon>
        <taxon>Fungi</taxon>
        <taxon>Dikarya</taxon>
        <taxon>Basidiomycota</taxon>
        <taxon>Agaricomycotina</taxon>
        <taxon>Agaricomycetes</taxon>
        <taxon>Thelephorales</taxon>
        <taxon>Thelephoraceae</taxon>
        <taxon>Thelephora</taxon>
    </lineage>
</organism>
<dbReference type="EMBL" id="WIUZ02000004">
    <property type="protein sequence ID" value="KAF9788760.1"/>
    <property type="molecule type" value="Genomic_DNA"/>
</dbReference>
<keyword evidence="3" id="KW-1185">Reference proteome</keyword>
<proteinExistence type="predicted"/>
<dbReference type="AlphaFoldDB" id="A0A9P6HN41"/>
<reference evidence="2" key="2">
    <citation type="submission" date="2020-11" db="EMBL/GenBank/DDBJ databases">
        <authorList>
            <consortium name="DOE Joint Genome Institute"/>
            <person name="Kuo A."/>
            <person name="Miyauchi S."/>
            <person name="Kiss E."/>
            <person name="Drula E."/>
            <person name="Kohler A."/>
            <person name="Sanchez-Garcia M."/>
            <person name="Andreopoulos B."/>
            <person name="Barry K.W."/>
            <person name="Bonito G."/>
            <person name="Buee M."/>
            <person name="Carver A."/>
            <person name="Chen C."/>
            <person name="Cichocki N."/>
            <person name="Clum A."/>
            <person name="Culley D."/>
            <person name="Crous P.W."/>
            <person name="Fauchery L."/>
            <person name="Girlanda M."/>
            <person name="Hayes R."/>
            <person name="Keri Z."/>
            <person name="Labutti K."/>
            <person name="Lipzen A."/>
            <person name="Lombard V."/>
            <person name="Magnuson J."/>
            <person name="Maillard F."/>
            <person name="Morin E."/>
            <person name="Murat C."/>
            <person name="Nolan M."/>
            <person name="Ohm R."/>
            <person name="Pangilinan J."/>
            <person name="Pereira M."/>
            <person name="Perotto S."/>
            <person name="Peter M."/>
            <person name="Riley R."/>
            <person name="Sitrit Y."/>
            <person name="Stielow B."/>
            <person name="Szollosi G."/>
            <person name="Zifcakova L."/>
            <person name="Stursova M."/>
            <person name="Spatafora J.W."/>
            <person name="Tedersoo L."/>
            <person name="Vaario L.-M."/>
            <person name="Yamada A."/>
            <person name="Yan M."/>
            <person name="Wang P."/>
            <person name="Xu J."/>
            <person name="Bruns T."/>
            <person name="Baldrian P."/>
            <person name="Vilgalys R."/>
            <person name="Henrissat B."/>
            <person name="Grigoriev I.V."/>
            <person name="Hibbett D."/>
            <person name="Nagy L.G."/>
            <person name="Martin F.M."/>
        </authorList>
    </citation>
    <scope>NUCLEOTIDE SEQUENCE</scope>
    <source>
        <strain evidence="2">UH-Tt-Lm1</strain>
    </source>
</reference>
<evidence type="ECO:0000313" key="2">
    <source>
        <dbReference type="EMBL" id="KAF9788760.1"/>
    </source>
</evidence>
<protein>
    <submittedName>
        <fullName evidence="2">Uncharacterized protein</fullName>
    </submittedName>
</protein>
<gene>
    <name evidence="2" type="ORF">BJ322DRAFT_1106725</name>
</gene>